<dbReference type="AlphaFoldDB" id="B4SFJ9"/>
<dbReference type="InterPro" id="IPR019660">
    <property type="entry name" value="Put_sensory_transdc_reg_YbjN"/>
</dbReference>
<proteinExistence type="predicted"/>
<evidence type="ECO:0000313" key="1">
    <source>
        <dbReference type="EMBL" id="ACF43254.1"/>
    </source>
</evidence>
<dbReference type="KEGG" id="pph:Ppha_0968"/>
<gene>
    <name evidence="1" type="ordered locus">Ppha_0968</name>
</gene>
<evidence type="ECO:0000313" key="2">
    <source>
        <dbReference type="Proteomes" id="UP000002724"/>
    </source>
</evidence>
<sequence length="171" mass="19875">MRLATLVEEFLADLGWVDGIETEERFEGDAGLRVITEVRITIENQTYRLFIDTIEKSQWLMLTLYPPFKVNEGKYVDACMLFNYFNNNYLYGGRIAVDDDGTIRYRQIIDVSDTDPSKNLIKNMLENGIDMFEQHAEAIALVSLTKKSYEAIREDIEKKAEIERVRKMGDQ</sequence>
<dbReference type="HOGENOM" id="CLU_1561447_0_0_10"/>
<evidence type="ECO:0008006" key="3">
    <source>
        <dbReference type="Google" id="ProtNLM"/>
    </source>
</evidence>
<accession>B4SFJ9</accession>
<name>B4SFJ9_PELPB</name>
<protein>
    <recommendedName>
        <fullName evidence="3">YbjN domain-containing protein</fullName>
    </recommendedName>
</protein>
<dbReference type="eggNOG" id="ENOG503458N">
    <property type="taxonomic scope" value="Bacteria"/>
</dbReference>
<dbReference type="RefSeq" id="WP_012507748.1">
    <property type="nucleotide sequence ID" value="NC_011060.1"/>
</dbReference>
<dbReference type="CDD" id="cd17033">
    <property type="entry name" value="DR1245-like"/>
    <property type="match status" value="1"/>
</dbReference>
<organism evidence="1 2">
    <name type="scientific">Pelodictyon phaeoclathratiforme (strain DSM 5477 / BU-1)</name>
    <dbReference type="NCBI Taxonomy" id="324925"/>
    <lineage>
        <taxon>Bacteria</taxon>
        <taxon>Pseudomonadati</taxon>
        <taxon>Chlorobiota</taxon>
        <taxon>Chlorobiia</taxon>
        <taxon>Chlorobiales</taxon>
        <taxon>Chlorobiaceae</taxon>
        <taxon>Chlorobium/Pelodictyon group</taxon>
        <taxon>Pelodictyon</taxon>
    </lineage>
</organism>
<dbReference type="OrthoDB" id="597810at2"/>
<keyword evidence="2" id="KW-1185">Reference proteome</keyword>
<dbReference type="Pfam" id="PF10722">
    <property type="entry name" value="YbjN"/>
    <property type="match status" value="1"/>
</dbReference>
<dbReference type="Proteomes" id="UP000002724">
    <property type="component" value="Chromosome"/>
</dbReference>
<dbReference type="EMBL" id="CP001110">
    <property type="protein sequence ID" value="ACF43254.1"/>
    <property type="molecule type" value="Genomic_DNA"/>
</dbReference>
<reference evidence="1 2" key="1">
    <citation type="submission" date="2008-06" db="EMBL/GenBank/DDBJ databases">
        <title>Complete sequence of Pelodictyon phaeoclathratiforme BU-1.</title>
        <authorList>
            <consortium name="US DOE Joint Genome Institute"/>
            <person name="Lucas S."/>
            <person name="Copeland A."/>
            <person name="Lapidus A."/>
            <person name="Glavina del Rio T."/>
            <person name="Dalin E."/>
            <person name="Tice H."/>
            <person name="Bruce D."/>
            <person name="Goodwin L."/>
            <person name="Pitluck S."/>
            <person name="Schmutz J."/>
            <person name="Larimer F."/>
            <person name="Land M."/>
            <person name="Hauser L."/>
            <person name="Kyrpides N."/>
            <person name="Mikhailova N."/>
            <person name="Liu Z."/>
            <person name="Li T."/>
            <person name="Zhao F."/>
            <person name="Overmann J."/>
            <person name="Bryant D.A."/>
            <person name="Richardson P."/>
        </authorList>
    </citation>
    <scope>NUCLEOTIDE SEQUENCE [LARGE SCALE GENOMIC DNA]</scope>
    <source>
        <strain evidence="2">DSM 5477 / BU-1</strain>
    </source>
</reference>